<dbReference type="PANTHER" id="PTHR46705">
    <property type="entry name" value="PROTEIN CBG09805"/>
    <property type="match status" value="1"/>
</dbReference>
<keyword evidence="3" id="KW-1185">Reference proteome</keyword>
<dbReference type="WBParaSite" id="PDA_v2.g10314.t1">
    <property type="protein sequence ID" value="PDA_v2.g10314.t1"/>
    <property type="gene ID" value="PDA_v2.g10314"/>
</dbReference>
<dbReference type="AlphaFoldDB" id="A0A914NXY3"/>
<organism evidence="3 4">
    <name type="scientific">Panagrolaimus davidi</name>
    <dbReference type="NCBI Taxonomy" id="227884"/>
    <lineage>
        <taxon>Eukaryota</taxon>
        <taxon>Metazoa</taxon>
        <taxon>Ecdysozoa</taxon>
        <taxon>Nematoda</taxon>
        <taxon>Chromadorea</taxon>
        <taxon>Rhabditida</taxon>
        <taxon>Tylenchina</taxon>
        <taxon>Panagrolaimomorpha</taxon>
        <taxon>Panagrolaimoidea</taxon>
        <taxon>Panagrolaimidae</taxon>
        <taxon>Panagrolaimus</taxon>
    </lineage>
</organism>
<reference evidence="4" key="1">
    <citation type="submission" date="2022-11" db="UniProtKB">
        <authorList>
            <consortium name="WormBaseParasite"/>
        </authorList>
    </citation>
    <scope>IDENTIFICATION</scope>
</reference>
<feature type="domain" description="Domain of unknown function DB" evidence="2">
    <location>
        <begin position="26"/>
        <end position="124"/>
    </location>
</feature>
<keyword evidence="1" id="KW-0732">Signal</keyword>
<evidence type="ECO:0000313" key="4">
    <source>
        <dbReference type="WBParaSite" id="PDA_v2.g10314.t1"/>
    </source>
</evidence>
<dbReference type="PANTHER" id="PTHR46705:SF2">
    <property type="entry name" value="DOMAIN OF UNKNOWN FUNCTION DB DOMAIN-CONTAINING PROTEIN"/>
    <property type="match status" value="1"/>
</dbReference>
<dbReference type="Proteomes" id="UP000887578">
    <property type="component" value="Unplaced"/>
</dbReference>
<feature type="signal peptide" evidence="1">
    <location>
        <begin position="1"/>
        <end position="17"/>
    </location>
</feature>
<accession>A0A914NXY3</accession>
<evidence type="ECO:0000259" key="2">
    <source>
        <dbReference type="Pfam" id="PF01682"/>
    </source>
</evidence>
<evidence type="ECO:0000313" key="3">
    <source>
        <dbReference type="Proteomes" id="UP000887578"/>
    </source>
</evidence>
<sequence length="129" mass="14116">MKAVLCFLLIFAGPVFGDPNGDFAACCKNKNISDTCQIFCNYVSKSSDVLQAFTNGKCNIEIDGPSFYQCLENEKDNTKCCKAAGVGADASLDFCLDICDGSKPLKSDMKYFKCKPFEQVIFNCGKDSH</sequence>
<protein>
    <recommendedName>
        <fullName evidence="2">Domain of unknown function DB domain-containing protein</fullName>
    </recommendedName>
</protein>
<feature type="chain" id="PRO_5038127949" description="Domain of unknown function DB domain-containing protein" evidence="1">
    <location>
        <begin position="18"/>
        <end position="129"/>
    </location>
</feature>
<proteinExistence type="predicted"/>
<evidence type="ECO:0000256" key="1">
    <source>
        <dbReference type="SAM" id="SignalP"/>
    </source>
</evidence>
<dbReference type="InterPro" id="IPR002602">
    <property type="entry name" value="DB"/>
</dbReference>
<name>A0A914NXY3_9BILA</name>
<dbReference type="Pfam" id="PF01682">
    <property type="entry name" value="DB"/>
    <property type="match status" value="1"/>
</dbReference>